<feature type="region of interest" description="Disordered" evidence="1">
    <location>
        <begin position="282"/>
        <end position="327"/>
    </location>
</feature>
<proteinExistence type="predicted"/>
<name>A0A835EE21_9POAL</name>
<accession>A0A835EE21</accession>
<dbReference type="PANTHER" id="PTHR34791">
    <property type="entry name" value="OS02G0272100 PROTEIN"/>
    <property type="match status" value="1"/>
</dbReference>
<dbReference type="OrthoDB" id="101791at2759"/>
<dbReference type="Pfam" id="PF12937">
    <property type="entry name" value="F-box-like"/>
    <property type="match status" value="1"/>
</dbReference>
<dbReference type="InterPro" id="IPR001810">
    <property type="entry name" value="F-box_dom"/>
</dbReference>
<dbReference type="PANTHER" id="PTHR34791:SF4">
    <property type="entry name" value="F-BOX DOMAIN CONTAINING PROTEIN"/>
    <property type="match status" value="1"/>
</dbReference>
<feature type="domain" description="F-box" evidence="2">
    <location>
        <begin position="161"/>
        <end position="210"/>
    </location>
</feature>
<evidence type="ECO:0000313" key="3">
    <source>
        <dbReference type="EMBL" id="KAF8676027.1"/>
    </source>
</evidence>
<dbReference type="SUPFAM" id="SSF81383">
    <property type="entry name" value="F-box domain"/>
    <property type="match status" value="1"/>
</dbReference>
<dbReference type="InterPro" id="IPR036047">
    <property type="entry name" value="F-box-like_dom_sf"/>
</dbReference>
<dbReference type="EMBL" id="JACEFO010002177">
    <property type="protein sequence ID" value="KAF8676027.1"/>
    <property type="molecule type" value="Genomic_DNA"/>
</dbReference>
<evidence type="ECO:0000313" key="4">
    <source>
        <dbReference type="Proteomes" id="UP000636709"/>
    </source>
</evidence>
<sequence>MAAILHKFVDADQWEAEDTIGRLGILMHAAFLSAGFETYGARPPFGHLLLRRACEATGSLCLWRLYTAPQLAHRHGADAAVLVVCAQGSEIALLMFLTAGDSDWTIGAYLELLHTDTVAPLLSRARLGDAEPWASRVCRALADGVCSGLLTELCRWNGLVVTSLAPLPDDTVVEILRRLPDAEDVARVESTCRDMRRVVAGRDGELWKPSSESEEEEEGVEVRRRWKEKFVEARPRRWDEDGFFRLRFRREFDFDLEAYFALRSSLRLRGCLRDSPEQDMVLTKGESSGDRRRRNVAMTRDNHKNKWRGAGTGAIHSPSSRYRWMHR</sequence>
<keyword evidence="4" id="KW-1185">Reference proteome</keyword>
<dbReference type="Gene3D" id="1.20.1280.50">
    <property type="match status" value="1"/>
</dbReference>
<organism evidence="3 4">
    <name type="scientific">Digitaria exilis</name>
    <dbReference type="NCBI Taxonomy" id="1010633"/>
    <lineage>
        <taxon>Eukaryota</taxon>
        <taxon>Viridiplantae</taxon>
        <taxon>Streptophyta</taxon>
        <taxon>Embryophyta</taxon>
        <taxon>Tracheophyta</taxon>
        <taxon>Spermatophyta</taxon>
        <taxon>Magnoliopsida</taxon>
        <taxon>Liliopsida</taxon>
        <taxon>Poales</taxon>
        <taxon>Poaceae</taxon>
        <taxon>PACMAD clade</taxon>
        <taxon>Panicoideae</taxon>
        <taxon>Panicodae</taxon>
        <taxon>Paniceae</taxon>
        <taxon>Anthephorinae</taxon>
        <taxon>Digitaria</taxon>
    </lineage>
</organism>
<comment type="caution">
    <text evidence="3">The sequence shown here is derived from an EMBL/GenBank/DDBJ whole genome shotgun (WGS) entry which is preliminary data.</text>
</comment>
<dbReference type="CDD" id="cd09917">
    <property type="entry name" value="F-box_SF"/>
    <property type="match status" value="1"/>
</dbReference>
<dbReference type="PROSITE" id="PS50181">
    <property type="entry name" value="FBOX"/>
    <property type="match status" value="1"/>
</dbReference>
<evidence type="ECO:0000259" key="2">
    <source>
        <dbReference type="PROSITE" id="PS50181"/>
    </source>
</evidence>
<dbReference type="Proteomes" id="UP000636709">
    <property type="component" value="Unassembled WGS sequence"/>
</dbReference>
<reference evidence="3" key="1">
    <citation type="submission" date="2020-07" db="EMBL/GenBank/DDBJ databases">
        <title>Genome sequence and genetic diversity analysis of an under-domesticated orphan crop, white fonio (Digitaria exilis).</title>
        <authorList>
            <person name="Bennetzen J.L."/>
            <person name="Chen S."/>
            <person name="Ma X."/>
            <person name="Wang X."/>
            <person name="Yssel A.E.J."/>
            <person name="Chaluvadi S.R."/>
            <person name="Johnson M."/>
            <person name="Gangashetty P."/>
            <person name="Hamidou F."/>
            <person name="Sanogo M.D."/>
            <person name="Zwaenepoel A."/>
            <person name="Wallace J."/>
            <person name="Van De Peer Y."/>
            <person name="Van Deynze A."/>
        </authorList>
    </citation>
    <scope>NUCLEOTIDE SEQUENCE</scope>
    <source>
        <tissue evidence="3">Leaves</tissue>
    </source>
</reference>
<dbReference type="AlphaFoldDB" id="A0A835EE21"/>
<gene>
    <name evidence="3" type="ORF">HU200_047531</name>
</gene>
<evidence type="ECO:0000256" key="1">
    <source>
        <dbReference type="SAM" id="MobiDB-lite"/>
    </source>
</evidence>
<protein>
    <recommendedName>
        <fullName evidence="2">F-box domain-containing protein</fullName>
    </recommendedName>
</protein>